<evidence type="ECO:0000256" key="7">
    <source>
        <dbReference type="ARBA" id="ARBA00047334"/>
    </source>
</evidence>
<comment type="pathway">
    <text evidence="2 10 13">Cofactor biosynthesis; thiamine diphosphate biosynthesis; thiamine phosphate from 4-amino-2-methyl-5-diphosphomethylpyrimidine and 4-methyl-5-(2-phosphoethyl)-thiazole: step 1/1.</text>
</comment>
<dbReference type="InterPro" id="IPR004176">
    <property type="entry name" value="Clp_R_N"/>
</dbReference>
<comment type="caution">
    <text evidence="15">The sequence shown here is derived from an EMBL/GenBank/DDBJ whole genome shotgun (WGS) entry which is preliminary data.</text>
</comment>
<dbReference type="PANTHER" id="PTHR20857">
    <property type="entry name" value="THIAMINE-PHOSPHATE PYROPHOSPHORYLASE"/>
    <property type="match status" value="1"/>
</dbReference>
<evidence type="ECO:0000256" key="12">
    <source>
        <dbReference type="RuleBase" id="RU003826"/>
    </source>
</evidence>
<comment type="function">
    <text evidence="1 10">Condenses 4-methyl-5-(beta-hydroxyethyl)thiazole monophosphate (THZ-P) and 2-methyl-4-amino-5-hydroxymethyl pyrimidine pyrophosphate (HMP-PP) to form thiamine monophosphate (TMP).</text>
</comment>
<keyword evidence="6 10" id="KW-0784">Thiamine biosynthesis</keyword>
<dbReference type="SUPFAM" id="SSF81923">
    <property type="entry name" value="Double Clp-N motif"/>
    <property type="match status" value="1"/>
</dbReference>
<dbReference type="EC" id="2.5.1.3" evidence="10"/>
<dbReference type="FunFam" id="3.20.20.70:FF:000096">
    <property type="entry name" value="Thiamine-phosphate synthase"/>
    <property type="match status" value="1"/>
</dbReference>
<evidence type="ECO:0000256" key="2">
    <source>
        <dbReference type="ARBA" id="ARBA00005165"/>
    </source>
</evidence>
<evidence type="ECO:0000313" key="16">
    <source>
        <dbReference type="Proteomes" id="UP000280296"/>
    </source>
</evidence>
<evidence type="ECO:0000256" key="11">
    <source>
        <dbReference type="PROSITE-ProRule" id="PRU01251"/>
    </source>
</evidence>
<feature type="binding site" evidence="10">
    <location>
        <begin position="337"/>
        <end position="341"/>
    </location>
    <ligand>
        <name>4-amino-2-methyl-5-(diphosphooxymethyl)pyrimidine</name>
        <dbReference type="ChEBI" id="CHEBI:57841"/>
    </ligand>
</feature>
<dbReference type="CDD" id="cd00564">
    <property type="entry name" value="TMP_TenI"/>
    <property type="match status" value="1"/>
</dbReference>
<accession>A0A432MFQ1</accession>
<evidence type="ECO:0000256" key="5">
    <source>
        <dbReference type="ARBA" id="ARBA00022842"/>
    </source>
</evidence>
<comment type="cofactor">
    <cofactor evidence="10">
        <name>Mg(2+)</name>
        <dbReference type="ChEBI" id="CHEBI:18420"/>
    </cofactor>
    <text evidence="10">Binds 1 Mg(2+) ion per subunit.</text>
</comment>
<dbReference type="UniPathway" id="UPA00060">
    <property type="reaction ID" value="UER00141"/>
</dbReference>
<evidence type="ECO:0000259" key="14">
    <source>
        <dbReference type="PROSITE" id="PS51903"/>
    </source>
</evidence>
<keyword evidence="4 10" id="KW-0479">Metal-binding</keyword>
<name>A0A432MFQ1_9BACT</name>
<dbReference type="InterPro" id="IPR041397">
    <property type="entry name" value="ThiD2"/>
</dbReference>
<dbReference type="GO" id="GO:0004789">
    <property type="term" value="F:thiamine-phosphate diphosphorylase activity"/>
    <property type="evidence" value="ECO:0007669"/>
    <property type="project" value="UniProtKB-UniRule"/>
</dbReference>
<feature type="binding site" evidence="10">
    <location>
        <begin position="434"/>
        <end position="436"/>
    </location>
    <ligand>
        <name>2-[(2R,5Z)-2-carboxy-4-methylthiazol-5(2H)-ylidene]ethyl phosphate</name>
        <dbReference type="ChEBI" id="CHEBI:62899"/>
    </ligand>
</feature>
<dbReference type="Pfam" id="PF17792">
    <property type="entry name" value="ThiD2"/>
    <property type="match status" value="1"/>
</dbReference>
<dbReference type="GO" id="GO:0000287">
    <property type="term" value="F:magnesium ion binding"/>
    <property type="evidence" value="ECO:0007669"/>
    <property type="project" value="UniProtKB-UniRule"/>
</dbReference>
<dbReference type="HAMAP" id="MF_00097">
    <property type="entry name" value="TMP_synthase"/>
    <property type="match status" value="1"/>
</dbReference>
<dbReference type="NCBIfam" id="NF002727">
    <property type="entry name" value="PRK02615.1"/>
    <property type="match status" value="1"/>
</dbReference>
<evidence type="ECO:0000313" key="15">
    <source>
        <dbReference type="EMBL" id="RUL85046.1"/>
    </source>
</evidence>
<dbReference type="InterPro" id="IPR022998">
    <property type="entry name" value="ThiamineP_synth_TenI"/>
</dbReference>
<dbReference type="PROSITE" id="PS51903">
    <property type="entry name" value="CLP_R"/>
    <property type="match status" value="1"/>
</dbReference>
<evidence type="ECO:0000256" key="13">
    <source>
        <dbReference type="RuleBase" id="RU004253"/>
    </source>
</evidence>
<feature type="binding site" evidence="10">
    <location>
        <position position="389"/>
    </location>
    <ligand>
        <name>Mg(2+)</name>
        <dbReference type="ChEBI" id="CHEBI:18420"/>
    </ligand>
</feature>
<comment type="catalytic activity">
    <reaction evidence="7 10 12">
        <text>4-methyl-5-(2-phosphooxyethyl)-thiazole + 4-amino-2-methyl-5-(diphosphooxymethyl)pyrimidine + H(+) = thiamine phosphate + diphosphate</text>
        <dbReference type="Rhea" id="RHEA:22328"/>
        <dbReference type="ChEBI" id="CHEBI:15378"/>
        <dbReference type="ChEBI" id="CHEBI:33019"/>
        <dbReference type="ChEBI" id="CHEBI:37575"/>
        <dbReference type="ChEBI" id="CHEBI:57841"/>
        <dbReference type="ChEBI" id="CHEBI:58296"/>
        <dbReference type="EC" id="2.5.1.3"/>
    </reaction>
</comment>
<dbReference type="GO" id="GO:0009229">
    <property type="term" value="P:thiamine diphosphate biosynthetic process"/>
    <property type="evidence" value="ECO:0007669"/>
    <property type="project" value="UniProtKB-UniRule"/>
</dbReference>
<dbReference type="Gene3D" id="3.20.20.70">
    <property type="entry name" value="Aldolase class I"/>
    <property type="match status" value="1"/>
</dbReference>
<dbReference type="OrthoDB" id="9812206at2"/>
<dbReference type="SUPFAM" id="SSF51391">
    <property type="entry name" value="Thiamin phosphate synthase"/>
    <property type="match status" value="1"/>
</dbReference>
<organism evidence="15 16">
    <name type="scientific">Tautonia sociabilis</name>
    <dbReference type="NCBI Taxonomy" id="2080755"/>
    <lineage>
        <taxon>Bacteria</taxon>
        <taxon>Pseudomonadati</taxon>
        <taxon>Planctomycetota</taxon>
        <taxon>Planctomycetia</taxon>
        <taxon>Isosphaerales</taxon>
        <taxon>Isosphaeraceae</taxon>
        <taxon>Tautonia</taxon>
    </lineage>
</organism>
<dbReference type="Pfam" id="PF02581">
    <property type="entry name" value="TMP-TENI"/>
    <property type="match status" value="1"/>
</dbReference>
<comment type="catalytic activity">
    <reaction evidence="8 10 12">
        <text>2-(2-carboxy-4-methylthiazol-5-yl)ethyl phosphate + 4-amino-2-methyl-5-(diphosphooxymethyl)pyrimidine + 2 H(+) = thiamine phosphate + CO2 + diphosphate</text>
        <dbReference type="Rhea" id="RHEA:47848"/>
        <dbReference type="ChEBI" id="CHEBI:15378"/>
        <dbReference type="ChEBI" id="CHEBI:16526"/>
        <dbReference type="ChEBI" id="CHEBI:33019"/>
        <dbReference type="ChEBI" id="CHEBI:37575"/>
        <dbReference type="ChEBI" id="CHEBI:57841"/>
        <dbReference type="ChEBI" id="CHEBI:62890"/>
        <dbReference type="EC" id="2.5.1.3"/>
    </reaction>
</comment>
<comment type="catalytic activity">
    <reaction evidence="9 10 12">
        <text>2-[(2R,5Z)-2-carboxy-4-methylthiazol-5(2H)-ylidene]ethyl phosphate + 4-amino-2-methyl-5-(diphosphooxymethyl)pyrimidine + 2 H(+) = thiamine phosphate + CO2 + diphosphate</text>
        <dbReference type="Rhea" id="RHEA:47844"/>
        <dbReference type="ChEBI" id="CHEBI:15378"/>
        <dbReference type="ChEBI" id="CHEBI:16526"/>
        <dbReference type="ChEBI" id="CHEBI:33019"/>
        <dbReference type="ChEBI" id="CHEBI:37575"/>
        <dbReference type="ChEBI" id="CHEBI:57841"/>
        <dbReference type="ChEBI" id="CHEBI:62899"/>
        <dbReference type="EC" id="2.5.1.3"/>
    </reaction>
</comment>
<keyword evidence="11" id="KW-0677">Repeat</keyword>
<dbReference type="GO" id="GO:0005737">
    <property type="term" value="C:cytoplasm"/>
    <property type="evidence" value="ECO:0007669"/>
    <property type="project" value="TreeGrafter"/>
</dbReference>
<evidence type="ECO:0000256" key="10">
    <source>
        <dbReference type="HAMAP-Rule" id="MF_00097"/>
    </source>
</evidence>
<dbReference type="PANTHER" id="PTHR20857:SF15">
    <property type="entry name" value="THIAMINE-PHOSPHATE SYNTHASE"/>
    <property type="match status" value="1"/>
</dbReference>
<keyword evidence="3 10" id="KW-0808">Transferase</keyword>
<evidence type="ECO:0000256" key="6">
    <source>
        <dbReference type="ARBA" id="ARBA00022977"/>
    </source>
</evidence>
<keyword evidence="5 10" id="KW-0460">Magnesium</keyword>
<evidence type="ECO:0000256" key="8">
    <source>
        <dbReference type="ARBA" id="ARBA00047851"/>
    </source>
</evidence>
<feature type="binding site" evidence="10">
    <location>
        <position position="408"/>
    </location>
    <ligand>
        <name>4-amino-2-methyl-5-(diphosphooxymethyl)pyrimidine</name>
        <dbReference type="ChEBI" id="CHEBI:57841"/>
    </ligand>
</feature>
<feature type="binding site" evidence="10">
    <location>
        <position position="369"/>
    </location>
    <ligand>
        <name>4-amino-2-methyl-5-(diphosphooxymethyl)pyrimidine</name>
        <dbReference type="ChEBI" id="CHEBI:57841"/>
    </ligand>
</feature>
<dbReference type="Pfam" id="PF02861">
    <property type="entry name" value="Clp_N"/>
    <property type="match status" value="1"/>
</dbReference>
<gene>
    <name evidence="10" type="primary">thiE</name>
    <name evidence="15" type="ORF">TsocGM_19085</name>
</gene>
<keyword evidence="16" id="KW-1185">Reference proteome</keyword>
<sequence>MWESFTAGAQRVVERAGRVARSRGSDHVEPIDLLSALVEETESRAAALLLELDIALHELGPASADLPPVDDETPSPPHSQELRLVFGDALAKARELDRSQAVGTEHLLVALLSSGGPAADRLSRAGLTIDALIERVARVNAVESGPIPMAEDIPPPELADPGEADDLARILDASANRAREGLRVLEDYARFVLDDPGLTRRLKDVRHRFGQAIQAFDPDWLVCSRDTPGDVGTHIMATDEGTRANARAVLVANLKRTAEALRTLEEYTKISDQWLSGRFEVLRYDVYTIEKRLMAAVAARKGLQDARLYVLVGGLPTLGDLTWIVEEAIAGGADVIQYREKGLPDRVVLQRAREVRILTARAGVRFIMNDRPDLARLASADGVHLGQDDVSVRDARRILGPNALIGVSTHEPSQLEAAIRDGANYLGVGPVFPSQTKDFEALAGLAFVRHAVEATGLPWFAIGGITEANLDQVLDAGASRIAVSSAVVRADRPRDAAAAFKARLLDAD</sequence>
<comment type="similarity">
    <text evidence="10 12">Belongs to the thiamine-phosphate synthase family.</text>
</comment>
<comment type="caution">
    <text evidence="10">Lacks conserved residue(s) required for the propagation of feature annotation.</text>
</comment>
<feature type="binding site" evidence="10">
    <location>
        <position position="464"/>
    </location>
    <ligand>
        <name>2-[(2R,5Z)-2-carboxy-4-methylthiazol-5(2H)-ylidene]ethyl phosphate</name>
        <dbReference type="ChEBI" id="CHEBI:62899"/>
    </ligand>
</feature>
<dbReference type="GO" id="GO:0009228">
    <property type="term" value="P:thiamine biosynthetic process"/>
    <property type="evidence" value="ECO:0007669"/>
    <property type="project" value="UniProtKB-KW"/>
</dbReference>
<evidence type="ECO:0000256" key="3">
    <source>
        <dbReference type="ARBA" id="ARBA00022679"/>
    </source>
</evidence>
<dbReference type="Gene3D" id="1.10.1780.10">
    <property type="entry name" value="Clp, N-terminal domain"/>
    <property type="match status" value="1"/>
</dbReference>
<dbReference type="EMBL" id="RYZH01000042">
    <property type="protein sequence ID" value="RUL85046.1"/>
    <property type="molecule type" value="Genomic_DNA"/>
</dbReference>
<feature type="binding site" evidence="10">
    <location>
        <position position="437"/>
    </location>
    <ligand>
        <name>4-amino-2-methyl-5-(diphosphooxymethyl)pyrimidine</name>
        <dbReference type="ChEBI" id="CHEBI:57841"/>
    </ligand>
</feature>
<dbReference type="Proteomes" id="UP000280296">
    <property type="component" value="Unassembled WGS sequence"/>
</dbReference>
<reference evidence="15 16" key="1">
    <citation type="submission" date="2018-12" db="EMBL/GenBank/DDBJ databases">
        <authorList>
            <person name="Toschakov S.V."/>
        </authorList>
    </citation>
    <scope>NUCLEOTIDE SEQUENCE [LARGE SCALE GENOMIC DNA]</scope>
    <source>
        <strain evidence="15 16">GM2012</strain>
    </source>
</reference>
<reference evidence="15 16" key="2">
    <citation type="submission" date="2019-01" db="EMBL/GenBank/DDBJ databases">
        <title>Tautonia sociabilis, a novel thermotolerant planctomycete of Isosphaeraceae family, isolated from a 4000 m deep subterranean habitat.</title>
        <authorList>
            <person name="Kovaleva O.L."/>
            <person name="Elcheninov A.G."/>
            <person name="Van Heerden E."/>
            <person name="Toshchakov S.V."/>
            <person name="Novikov A."/>
            <person name="Bonch-Osmolovskaya E.A."/>
            <person name="Kublanov I.V."/>
        </authorList>
    </citation>
    <scope>NUCLEOTIDE SEQUENCE [LARGE SCALE GENOMIC DNA]</scope>
    <source>
        <strain evidence="15 16">GM2012</strain>
    </source>
</reference>
<evidence type="ECO:0000256" key="9">
    <source>
        <dbReference type="ARBA" id="ARBA00047883"/>
    </source>
</evidence>
<dbReference type="InterPro" id="IPR034291">
    <property type="entry name" value="TMP_synthase"/>
</dbReference>
<dbReference type="InterPro" id="IPR036628">
    <property type="entry name" value="Clp_N_dom_sf"/>
</dbReference>
<dbReference type="InterPro" id="IPR036206">
    <property type="entry name" value="ThiamineP_synth_sf"/>
</dbReference>
<evidence type="ECO:0000256" key="4">
    <source>
        <dbReference type="ARBA" id="ARBA00022723"/>
    </source>
</evidence>
<feature type="domain" description="Clp R" evidence="14">
    <location>
        <begin position="2"/>
        <end position="145"/>
    </location>
</feature>
<protein>
    <recommendedName>
        <fullName evidence="10">Thiamine-phosphate synthase</fullName>
        <shortName evidence="10">TP synthase</shortName>
        <shortName evidence="10">TPS</shortName>
        <ecNumber evidence="10">2.5.1.3</ecNumber>
    </recommendedName>
    <alternativeName>
        <fullName evidence="10">Thiamine-phosphate pyrophosphorylase</fullName>
        <shortName evidence="10">TMP pyrophosphorylase</shortName>
        <shortName evidence="10">TMP-PPase</shortName>
    </alternativeName>
</protein>
<proteinExistence type="inferred from homology"/>
<evidence type="ECO:0000256" key="1">
    <source>
        <dbReference type="ARBA" id="ARBA00003814"/>
    </source>
</evidence>
<feature type="binding site" evidence="10">
    <location>
        <position position="370"/>
    </location>
    <ligand>
        <name>Mg(2+)</name>
        <dbReference type="ChEBI" id="CHEBI:18420"/>
    </ligand>
</feature>
<dbReference type="AlphaFoldDB" id="A0A432MFQ1"/>
<dbReference type="InterPro" id="IPR013785">
    <property type="entry name" value="Aldolase_TIM"/>
</dbReference>
<dbReference type="NCBIfam" id="TIGR00693">
    <property type="entry name" value="thiE"/>
    <property type="match status" value="1"/>
</dbReference>
<dbReference type="RefSeq" id="WP_126727056.1">
    <property type="nucleotide sequence ID" value="NZ_RYZH01000042.1"/>
</dbReference>